<dbReference type="PANTHER" id="PTHR33352">
    <property type="entry name" value="SLR1095 PROTEIN"/>
    <property type="match status" value="1"/>
</dbReference>
<name>A0ABY3PMA2_9CYAN</name>
<organism evidence="3 4">
    <name type="scientific">Gloeobacter morelensis MG652769</name>
    <dbReference type="NCBI Taxonomy" id="2781736"/>
    <lineage>
        <taxon>Bacteria</taxon>
        <taxon>Bacillati</taxon>
        <taxon>Cyanobacteriota</taxon>
        <taxon>Cyanophyceae</taxon>
        <taxon>Gloeobacterales</taxon>
        <taxon>Gloeobacteraceae</taxon>
        <taxon>Gloeobacter</taxon>
        <taxon>Gloeobacter morelensis</taxon>
    </lineage>
</organism>
<proteinExistence type="predicted"/>
<keyword evidence="3" id="KW-0540">Nuclease</keyword>
<dbReference type="RefSeq" id="WP_230841842.1">
    <property type="nucleotide sequence ID" value="NZ_CP063845.1"/>
</dbReference>
<evidence type="ECO:0000259" key="2">
    <source>
        <dbReference type="Pfam" id="PF05685"/>
    </source>
</evidence>
<dbReference type="SUPFAM" id="SSF52980">
    <property type="entry name" value="Restriction endonuclease-like"/>
    <property type="match status" value="1"/>
</dbReference>
<dbReference type="Pfam" id="PF05685">
    <property type="entry name" value="Uma2"/>
    <property type="match status" value="1"/>
</dbReference>
<accession>A0ABY3PMA2</accession>
<dbReference type="InterPro" id="IPR008538">
    <property type="entry name" value="Uma2"/>
</dbReference>
<dbReference type="CDD" id="cd06260">
    <property type="entry name" value="DUF820-like"/>
    <property type="match status" value="1"/>
</dbReference>
<evidence type="ECO:0000313" key="4">
    <source>
        <dbReference type="Proteomes" id="UP001054846"/>
    </source>
</evidence>
<dbReference type="Proteomes" id="UP001054846">
    <property type="component" value="Chromosome"/>
</dbReference>
<feature type="compositionally biased region" description="Low complexity" evidence="1">
    <location>
        <begin position="221"/>
        <end position="236"/>
    </location>
</feature>
<reference evidence="3 4" key="1">
    <citation type="journal article" date="2021" name="Genome Biol. Evol.">
        <title>Complete Genome Sequencing of a Novel Gloeobacter Species from a Waterfall Cave in Mexico.</title>
        <authorList>
            <person name="Saw J.H."/>
            <person name="Cardona T."/>
            <person name="Montejano G."/>
        </authorList>
    </citation>
    <scope>NUCLEOTIDE SEQUENCE [LARGE SCALE GENOMIC DNA]</scope>
    <source>
        <strain evidence="3">MG652769</strain>
    </source>
</reference>
<feature type="region of interest" description="Disordered" evidence="1">
    <location>
        <begin position="221"/>
        <end position="242"/>
    </location>
</feature>
<keyword evidence="3" id="KW-0255">Endonuclease</keyword>
<dbReference type="GO" id="GO:0004519">
    <property type="term" value="F:endonuclease activity"/>
    <property type="evidence" value="ECO:0007669"/>
    <property type="project" value="UniProtKB-KW"/>
</dbReference>
<sequence>MVHFDASLRLPTALELPDSDETPVDNELQDSVPAVLKAILALLWQNRSDWFFGIDMGIYANTEAPRTAIVPDGFLSLGVPRFRPKYGKRGRPSYVLWEEEGIVPVFVLEVVSQTYRGEYTKKLKEYQDLEVLYYAVYDPEGFQPEHERLEVQHLVEGVYVRMVGEPVWLPEIGLGLGRSEAVINGWEREWLFWFNKAGDRYPVPEEYQRYRAEVAEREAQRAQQTRLEAEQQAQREQQARLEAEKRAQTLAERLRALGVDPDSL</sequence>
<dbReference type="EMBL" id="CP063845">
    <property type="protein sequence ID" value="UFP94782.1"/>
    <property type="molecule type" value="Genomic_DNA"/>
</dbReference>
<feature type="domain" description="Putative restriction endonuclease" evidence="2">
    <location>
        <begin position="39"/>
        <end position="164"/>
    </location>
</feature>
<protein>
    <submittedName>
        <fullName evidence="3">Uma2 family endonuclease</fullName>
    </submittedName>
</protein>
<gene>
    <name evidence="3" type="ORF">ISF26_00565</name>
</gene>
<evidence type="ECO:0000256" key="1">
    <source>
        <dbReference type="SAM" id="MobiDB-lite"/>
    </source>
</evidence>
<keyword evidence="3" id="KW-0378">Hydrolase</keyword>
<evidence type="ECO:0000313" key="3">
    <source>
        <dbReference type="EMBL" id="UFP94782.1"/>
    </source>
</evidence>
<keyword evidence="4" id="KW-1185">Reference proteome</keyword>
<dbReference type="InterPro" id="IPR011335">
    <property type="entry name" value="Restrct_endonuc-II-like"/>
</dbReference>
<dbReference type="PANTHER" id="PTHR33352:SF3">
    <property type="entry name" value="SLR1612 PROTEIN"/>
    <property type="match status" value="1"/>
</dbReference>